<name>A0A919C6K4_9ACTN</name>
<evidence type="ECO:0000313" key="1">
    <source>
        <dbReference type="EMBL" id="GHC76674.1"/>
    </source>
</evidence>
<reference evidence="1" key="2">
    <citation type="submission" date="2020-09" db="EMBL/GenBank/DDBJ databases">
        <authorList>
            <person name="Sun Q."/>
            <person name="Ohkuma M."/>
        </authorList>
    </citation>
    <scope>NUCLEOTIDE SEQUENCE</scope>
    <source>
        <strain evidence="1">JCM 4637</strain>
    </source>
</reference>
<protein>
    <recommendedName>
        <fullName evidence="3">DUF1963 domain-containing protein</fullName>
    </recommendedName>
</protein>
<dbReference type="EMBL" id="BMVC01000001">
    <property type="protein sequence ID" value="GHC76674.1"/>
    <property type="molecule type" value="Genomic_DNA"/>
</dbReference>
<dbReference type="RefSeq" id="WP_189820614.1">
    <property type="nucleotide sequence ID" value="NZ_BMVC01000001.1"/>
</dbReference>
<comment type="caution">
    <text evidence="1">The sequence shown here is derived from an EMBL/GenBank/DDBJ whole genome shotgun (WGS) entry which is preliminary data.</text>
</comment>
<dbReference type="SUPFAM" id="SSF103032">
    <property type="entry name" value="Hypothetical protein YwqG"/>
    <property type="match status" value="1"/>
</dbReference>
<organism evidence="1 2">
    <name type="scientific">Streptomyces finlayi</name>
    <dbReference type="NCBI Taxonomy" id="67296"/>
    <lineage>
        <taxon>Bacteria</taxon>
        <taxon>Bacillati</taxon>
        <taxon>Actinomycetota</taxon>
        <taxon>Actinomycetes</taxon>
        <taxon>Kitasatosporales</taxon>
        <taxon>Streptomycetaceae</taxon>
        <taxon>Streptomyces</taxon>
    </lineage>
</organism>
<gene>
    <name evidence="1" type="ORF">GCM10010334_00500</name>
</gene>
<evidence type="ECO:0008006" key="3">
    <source>
        <dbReference type="Google" id="ProtNLM"/>
    </source>
</evidence>
<dbReference type="Proteomes" id="UP000638353">
    <property type="component" value="Unassembled WGS sequence"/>
</dbReference>
<accession>A0A919C6K4</accession>
<dbReference type="AlphaFoldDB" id="A0A919C6K4"/>
<sequence>MVVESGPVPVEFVPAGRVVGEPVTKVGGQPVWLESAQWPLSKDSGEPMEFIGQFELPGDRLAYVFMTENAPGTFVPDGGENAVIVQPGGRVPAFVAGVRDLTSGPSLGDDHLAVPGKLDEDGESWQFLGGPGVEPLWLQGEETPGEEEGKPWDLLVQLDATAMPVYVNFGDAGIGYAFLAPDGGEGRFLWQCT</sequence>
<proteinExistence type="predicted"/>
<dbReference type="InterPro" id="IPR035948">
    <property type="entry name" value="YwqG-like_sf"/>
</dbReference>
<evidence type="ECO:0000313" key="2">
    <source>
        <dbReference type="Proteomes" id="UP000638353"/>
    </source>
</evidence>
<reference evidence="1" key="1">
    <citation type="journal article" date="2014" name="Int. J. Syst. Evol. Microbiol.">
        <title>Complete genome sequence of Corynebacterium casei LMG S-19264T (=DSM 44701T), isolated from a smear-ripened cheese.</title>
        <authorList>
            <consortium name="US DOE Joint Genome Institute (JGI-PGF)"/>
            <person name="Walter F."/>
            <person name="Albersmeier A."/>
            <person name="Kalinowski J."/>
            <person name="Ruckert C."/>
        </authorList>
    </citation>
    <scope>NUCLEOTIDE SEQUENCE</scope>
    <source>
        <strain evidence="1">JCM 4637</strain>
    </source>
</reference>